<gene>
    <name evidence="1" type="ORF">XdyCFBP7245_22250</name>
</gene>
<evidence type="ECO:0000313" key="1">
    <source>
        <dbReference type="EMBL" id="PPU49914.1"/>
    </source>
</evidence>
<evidence type="ECO:0000313" key="2">
    <source>
        <dbReference type="Proteomes" id="UP000238908"/>
    </source>
</evidence>
<dbReference type="Proteomes" id="UP000238908">
    <property type="component" value="Unassembled WGS sequence"/>
</dbReference>
<dbReference type="AlphaFoldDB" id="A0A2S7BWD2"/>
<organism evidence="1 2">
    <name type="scientific">Xanthomonas dyei</name>
    <dbReference type="NCBI Taxonomy" id="743699"/>
    <lineage>
        <taxon>Bacteria</taxon>
        <taxon>Pseudomonadati</taxon>
        <taxon>Pseudomonadota</taxon>
        <taxon>Gammaproteobacteria</taxon>
        <taxon>Lysobacterales</taxon>
        <taxon>Lysobacteraceae</taxon>
        <taxon>Xanthomonas</taxon>
    </lineage>
</organism>
<comment type="caution">
    <text evidence="1">The sequence shown here is derived from an EMBL/GenBank/DDBJ whole genome shotgun (WGS) entry which is preliminary data.</text>
</comment>
<proteinExistence type="predicted"/>
<protein>
    <submittedName>
        <fullName evidence="1">Uncharacterized protein</fullName>
    </submittedName>
</protein>
<name>A0A2S7BWD2_9XANT</name>
<dbReference type="EMBL" id="MDEE01000067">
    <property type="protein sequence ID" value="PPU49914.1"/>
    <property type="molecule type" value="Genomic_DNA"/>
</dbReference>
<sequence length="116" mass="12712">MQDSLSVNEALDKLGHLDGKAVTIHGILHFEFEHVAIWHYPKVERRDIEPFGQASSSIWLSTGAGSLQLNERGLERLRGHRVAVLGTLHAPEPRFGGCGHLSGTPAEILVSSIDRL</sequence>
<accession>A0A2S7BWD2</accession>
<reference evidence="1 2" key="1">
    <citation type="submission" date="2016-08" db="EMBL/GenBank/DDBJ databases">
        <authorList>
            <person name="Seilhamer J.J."/>
        </authorList>
    </citation>
    <scope>NUCLEOTIDE SEQUENCE [LARGE SCALE GENOMIC DNA]</scope>
    <source>
        <strain evidence="1 2">CFBP7245</strain>
    </source>
</reference>